<reference evidence="1 2" key="1">
    <citation type="submission" date="2016-08" db="EMBL/GenBank/DDBJ databases">
        <title>A Parts List for Fungal Cellulosomes Revealed by Comparative Genomics.</title>
        <authorList>
            <consortium name="DOE Joint Genome Institute"/>
            <person name="Haitjema C.H."/>
            <person name="Gilmore S.P."/>
            <person name="Henske J.K."/>
            <person name="Solomon K.V."/>
            <person name="De Groot R."/>
            <person name="Kuo A."/>
            <person name="Mondo S.J."/>
            <person name="Salamov A.A."/>
            <person name="Labutti K."/>
            <person name="Zhao Z."/>
            <person name="Chiniquy J."/>
            <person name="Barry K."/>
            <person name="Brewer H.M."/>
            <person name="Purvine S.O."/>
            <person name="Wright A.T."/>
            <person name="Boxma B."/>
            <person name="Van Alen T."/>
            <person name="Hackstein J.H."/>
            <person name="Baker S.E."/>
            <person name="Grigoriev I.V."/>
            <person name="O'Malley M.A."/>
        </authorList>
    </citation>
    <scope>NUCLEOTIDE SEQUENCE [LARGE SCALE GENOMIC DNA]</scope>
    <source>
        <strain evidence="1 2">S4</strain>
    </source>
</reference>
<proteinExistence type="predicted"/>
<gene>
    <name evidence="1" type="ORF">BCR32DRAFT_284524</name>
</gene>
<dbReference type="AlphaFoldDB" id="A0A1Y1WRF7"/>
<reference evidence="1 2" key="2">
    <citation type="submission" date="2016-08" db="EMBL/GenBank/DDBJ databases">
        <title>Pervasive Adenine N6-methylation of Active Genes in Fungi.</title>
        <authorList>
            <consortium name="DOE Joint Genome Institute"/>
            <person name="Mondo S.J."/>
            <person name="Dannebaum R.O."/>
            <person name="Kuo R.C."/>
            <person name="Labutti K."/>
            <person name="Haridas S."/>
            <person name="Kuo A."/>
            <person name="Salamov A."/>
            <person name="Ahrendt S.R."/>
            <person name="Lipzen A."/>
            <person name="Sullivan W."/>
            <person name="Andreopoulos W.B."/>
            <person name="Clum A."/>
            <person name="Lindquist E."/>
            <person name="Daum C."/>
            <person name="Ramamoorthy G.K."/>
            <person name="Gryganskyi A."/>
            <person name="Culley D."/>
            <person name="Magnuson J.K."/>
            <person name="James T.Y."/>
            <person name="O'Malley M.A."/>
            <person name="Stajich J.E."/>
            <person name="Spatafora J.W."/>
            <person name="Visel A."/>
            <person name="Grigoriev I.V."/>
        </authorList>
    </citation>
    <scope>NUCLEOTIDE SEQUENCE [LARGE SCALE GENOMIC DNA]</scope>
    <source>
        <strain evidence="1 2">S4</strain>
    </source>
</reference>
<evidence type="ECO:0000313" key="1">
    <source>
        <dbReference type="EMBL" id="ORX76119.1"/>
    </source>
</evidence>
<dbReference type="OrthoDB" id="10010920at2759"/>
<evidence type="ECO:0000313" key="2">
    <source>
        <dbReference type="Proteomes" id="UP000193944"/>
    </source>
</evidence>
<name>A0A1Y1WRF7_9FUNG</name>
<dbReference type="EMBL" id="MCFG01000317">
    <property type="protein sequence ID" value="ORX76119.1"/>
    <property type="molecule type" value="Genomic_DNA"/>
</dbReference>
<keyword evidence="2" id="KW-1185">Reference proteome</keyword>
<dbReference type="Proteomes" id="UP000193944">
    <property type="component" value="Unassembled WGS sequence"/>
</dbReference>
<sequence>MKNLIHLIYFTTEINFDLVCRKQEVSTDWPYPRCKQLNKLGATKCSSCCEDPIIY</sequence>
<accession>A0A1Y1WRF7</accession>
<protein>
    <submittedName>
        <fullName evidence="1">Uncharacterized protein</fullName>
    </submittedName>
</protein>
<comment type="caution">
    <text evidence="1">The sequence shown here is derived from an EMBL/GenBank/DDBJ whole genome shotgun (WGS) entry which is preliminary data.</text>
</comment>
<organism evidence="1 2">
    <name type="scientific">Anaeromyces robustus</name>
    <dbReference type="NCBI Taxonomy" id="1754192"/>
    <lineage>
        <taxon>Eukaryota</taxon>
        <taxon>Fungi</taxon>
        <taxon>Fungi incertae sedis</taxon>
        <taxon>Chytridiomycota</taxon>
        <taxon>Chytridiomycota incertae sedis</taxon>
        <taxon>Neocallimastigomycetes</taxon>
        <taxon>Neocallimastigales</taxon>
        <taxon>Neocallimastigaceae</taxon>
        <taxon>Anaeromyces</taxon>
    </lineage>
</organism>